<accession>A0A7C5L858</accession>
<comment type="subunit">
    <text evidence="8">Consists of a catalytic RNA component and at least 4-5 protein subunits.</text>
</comment>
<evidence type="ECO:0000256" key="1">
    <source>
        <dbReference type="ARBA" id="ARBA00022490"/>
    </source>
</evidence>
<evidence type="ECO:0000313" key="9">
    <source>
        <dbReference type="EMBL" id="HHK68722.1"/>
    </source>
</evidence>
<dbReference type="InterPro" id="IPR016432">
    <property type="entry name" value="RNP4"/>
</dbReference>
<evidence type="ECO:0000256" key="7">
    <source>
        <dbReference type="ARBA" id="ARBA00022833"/>
    </source>
</evidence>
<evidence type="ECO:0000256" key="2">
    <source>
        <dbReference type="ARBA" id="ARBA00022694"/>
    </source>
</evidence>
<dbReference type="InterPro" id="IPR007175">
    <property type="entry name" value="Rpr2/Snm1/Rpp21"/>
</dbReference>
<comment type="subcellular location">
    <subcellularLocation>
        <location evidence="8">Cytoplasm</location>
    </subcellularLocation>
</comment>
<keyword evidence="6 8" id="KW-0378">Hydrolase</keyword>
<dbReference type="Pfam" id="PF04032">
    <property type="entry name" value="Rpr2"/>
    <property type="match status" value="1"/>
</dbReference>
<comment type="function">
    <text evidence="8">Part of ribonuclease P, a protein complex that generates mature tRNA molecules by cleaving their 5'-ends.</text>
</comment>
<feature type="binding site" evidence="8">
    <location>
        <position position="99"/>
    </location>
    <ligand>
        <name>Zn(2+)</name>
        <dbReference type="ChEBI" id="CHEBI:29105"/>
    </ligand>
</feature>
<evidence type="ECO:0000256" key="5">
    <source>
        <dbReference type="ARBA" id="ARBA00022759"/>
    </source>
</evidence>
<dbReference type="GO" id="GO:0005737">
    <property type="term" value="C:cytoplasm"/>
    <property type="evidence" value="ECO:0007669"/>
    <property type="project" value="UniProtKB-SubCell"/>
</dbReference>
<organism evidence="9">
    <name type="scientific">Caldiarchaeum subterraneum</name>
    <dbReference type="NCBI Taxonomy" id="311458"/>
    <lineage>
        <taxon>Archaea</taxon>
        <taxon>Nitrososphaerota</taxon>
        <taxon>Candidatus Caldarchaeales</taxon>
        <taxon>Candidatus Caldarchaeaceae</taxon>
        <taxon>Candidatus Caldarchaeum</taxon>
    </lineage>
</organism>
<keyword evidence="5 8" id="KW-0255">Endonuclease</keyword>
<dbReference type="PANTHER" id="PTHR14742:SF0">
    <property type="entry name" value="RIBONUCLEASE P PROTEIN SUBUNIT P21"/>
    <property type="match status" value="1"/>
</dbReference>
<keyword evidence="4 8" id="KW-0479">Metal-binding</keyword>
<dbReference type="GO" id="GO:0030677">
    <property type="term" value="C:ribonuclease P complex"/>
    <property type="evidence" value="ECO:0007669"/>
    <property type="project" value="UniProtKB-UniRule"/>
</dbReference>
<evidence type="ECO:0000256" key="4">
    <source>
        <dbReference type="ARBA" id="ARBA00022723"/>
    </source>
</evidence>
<dbReference type="PIRSF" id="PIRSF004878">
    <property type="entry name" value="RNase_P_4"/>
    <property type="match status" value="1"/>
</dbReference>
<feature type="binding site" evidence="8">
    <location>
        <position position="73"/>
    </location>
    <ligand>
        <name>Zn(2+)</name>
        <dbReference type="ChEBI" id="CHEBI:29105"/>
    </ligand>
</feature>
<keyword evidence="7 8" id="KW-0862">Zinc</keyword>
<dbReference type="HAMAP" id="MF_00757">
    <property type="entry name" value="RNase_P_4"/>
    <property type="match status" value="1"/>
</dbReference>
<name>A0A7C5L858_CALS0</name>
<comment type="cofactor">
    <cofactor evidence="8">
        <name>Zn(2+)</name>
        <dbReference type="ChEBI" id="CHEBI:29105"/>
    </cofactor>
    <text evidence="8">Binds 1 zinc ion per subunit.</text>
</comment>
<comment type="catalytic activity">
    <reaction evidence="8">
        <text>Endonucleolytic cleavage of RNA, removing 5'-extranucleotides from tRNA precursor.</text>
        <dbReference type="EC" id="3.1.26.5"/>
    </reaction>
</comment>
<evidence type="ECO:0000256" key="8">
    <source>
        <dbReference type="HAMAP-Rule" id="MF_00757"/>
    </source>
</evidence>
<dbReference type="Gene3D" id="6.20.50.20">
    <property type="match status" value="1"/>
</dbReference>
<sequence length="121" mass="14199">MVLISVRRLRKNALRRLRKKAFNHVRRALDFAAKIYPESPENAREAVRLAMKICQKKRIRLPPELRRRFCRKCATPFVGSSTFTVRVRGRGSPHVVVRCKFCGHVRRYAIKLGRKTETILK</sequence>
<evidence type="ECO:0000256" key="3">
    <source>
        <dbReference type="ARBA" id="ARBA00022722"/>
    </source>
</evidence>
<dbReference type="PANTHER" id="PTHR14742">
    <property type="entry name" value="RIBONUCLEASE P SUBUNIT P21"/>
    <property type="match status" value="1"/>
</dbReference>
<dbReference type="EMBL" id="DRWN01000051">
    <property type="protein sequence ID" value="HHK68722.1"/>
    <property type="molecule type" value="Genomic_DNA"/>
</dbReference>
<keyword evidence="2 8" id="KW-0819">tRNA processing</keyword>
<dbReference type="GO" id="GO:0008270">
    <property type="term" value="F:zinc ion binding"/>
    <property type="evidence" value="ECO:0007669"/>
    <property type="project" value="UniProtKB-UniRule"/>
</dbReference>
<keyword evidence="1 8" id="KW-0963">Cytoplasm</keyword>
<dbReference type="AlphaFoldDB" id="A0A7C5L858"/>
<proteinExistence type="inferred from homology"/>
<evidence type="ECO:0000256" key="6">
    <source>
        <dbReference type="ARBA" id="ARBA00022801"/>
    </source>
</evidence>
<feature type="binding site" evidence="8">
    <location>
        <position position="102"/>
    </location>
    <ligand>
        <name>Zn(2+)</name>
        <dbReference type="ChEBI" id="CHEBI:29105"/>
    </ligand>
</feature>
<keyword evidence="3 8" id="KW-0540">Nuclease</keyword>
<dbReference type="GO" id="GO:0004526">
    <property type="term" value="F:ribonuclease P activity"/>
    <property type="evidence" value="ECO:0007669"/>
    <property type="project" value="UniProtKB-UniRule"/>
</dbReference>
<dbReference type="Gene3D" id="1.20.5.420">
    <property type="entry name" value="Immunoglobulin FC, subunit C"/>
    <property type="match status" value="1"/>
</dbReference>
<protein>
    <recommendedName>
        <fullName evidence="8">Ribonuclease P protein component 4</fullName>
        <shortName evidence="8">RNase P component 4</shortName>
        <ecNumber evidence="8">3.1.26.5</ecNumber>
    </recommendedName>
    <alternativeName>
        <fullName evidence="8">Rpp21</fullName>
    </alternativeName>
</protein>
<reference evidence="9" key="1">
    <citation type="journal article" date="2020" name="mSystems">
        <title>Genome- and Community-Level Interaction Insights into Carbon Utilization and Element Cycling Functions of Hydrothermarchaeota in Hydrothermal Sediment.</title>
        <authorList>
            <person name="Zhou Z."/>
            <person name="Liu Y."/>
            <person name="Xu W."/>
            <person name="Pan J."/>
            <person name="Luo Z.H."/>
            <person name="Li M."/>
        </authorList>
    </citation>
    <scope>NUCLEOTIDE SEQUENCE [LARGE SCALE GENOMIC DNA]</scope>
    <source>
        <strain evidence="9">SpSt-1056</strain>
    </source>
</reference>
<feature type="binding site" evidence="8">
    <location>
        <position position="70"/>
    </location>
    <ligand>
        <name>Zn(2+)</name>
        <dbReference type="ChEBI" id="CHEBI:29105"/>
    </ligand>
</feature>
<comment type="similarity">
    <text evidence="8">Belongs to the eukaryotic/archaeal RNase P protein component 4 family.</text>
</comment>
<comment type="caution">
    <text evidence="9">The sequence shown here is derived from an EMBL/GenBank/DDBJ whole genome shotgun (WGS) entry which is preliminary data.</text>
</comment>
<dbReference type="EC" id="3.1.26.5" evidence="8"/>
<gene>
    <name evidence="8" type="primary">rnp4</name>
    <name evidence="9" type="ORF">ENM11_06180</name>
</gene>
<dbReference type="GO" id="GO:0001682">
    <property type="term" value="P:tRNA 5'-leader removal"/>
    <property type="evidence" value="ECO:0007669"/>
    <property type="project" value="UniProtKB-UniRule"/>
</dbReference>